<gene>
    <name evidence="8" type="ORF">K444DRAFT_549216</name>
</gene>
<keyword evidence="3 8" id="KW-0808">Transferase</keyword>
<evidence type="ECO:0000256" key="4">
    <source>
        <dbReference type="ARBA" id="ARBA00022692"/>
    </source>
</evidence>
<dbReference type="InParanoid" id="A0A2J6SF22"/>
<reference evidence="8 9" key="1">
    <citation type="submission" date="2016-04" db="EMBL/GenBank/DDBJ databases">
        <title>A degradative enzymes factory behind the ericoid mycorrhizal symbiosis.</title>
        <authorList>
            <consortium name="DOE Joint Genome Institute"/>
            <person name="Martino E."/>
            <person name="Morin E."/>
            <person name="Grelet G."/>
            <person name="Kuo A."/>
            <person name="Kohler A."/>
            <person name="Daghino S."/>
            <person name="Barry K."/>
            <person name="Choi C."/>
            <person name="Cichocki N."/>
            <person name="Clum A."/>
            <person name="Copeland A."/>
            <person name="Hainaut M."/>
            <person name="Haridas S."/>
            <person name="Labutti K."/>
            <person name="Lindquist E."/>
            <person name="Lipzen A."/>
            <person name="Khouja H.-R."/>
            <person name="Murat C."/>
            <person name="Ohm R."/>
            <person name="Olson A."/>
            <person name="Spatafora J."/>
            <person name="Veneault-Fourrey C."/>
            <person name="Henrissat B."/>
            <person name="Grigoriev I."/>
            <person name="Martin F."/>
            <person name="Perotto S."/>
        </authorList>
    </citation>
    <scope>NUCLEOTIDE SEQUENCE [LARGE SCALE GENOMIC DNA]</scope>
    <source>
        <strain evidence="8 9">E</strain>
    </source>
</reference>
<protein>
    <submittedName>
        <fullName evidence="8">Glycosyltransferase family 2 protein</fullName>
    </submittedName>
</protein>
<dbReference type="PANTHER" id="PTHR43867:SF2">
    <property type="entry name" value="CELLULOSE SYNTHASE CATALYTIC SUBUNIT A [UDP-FORMING]"/>
    <property type="match status" value="1"/>
</dbReference>
<keyword evidence="9" id="KW-1185">Reference proteome</keyword>
<dbReference type="GeneID" id="36584512"/>
<dbReference type="Proteomes" id="UP000235371">
    <property type="component" value="Unassembled WGS sequence"/>
</dbReference>
<dbReference type="InterPro" id="IPR029044">
    <property type="entry name" value="Nucleotide-diphossugar_trans"/>
</dbReference>
<dbReference type="Pfam" id="PF13641">
    <property type="entry name" value="Glyco_tranf_2_3"/>
    <property type="match status" value="1"/>
</dbReference>
<dbReference type="GO" id="GO:0016757">
    <property type="term" value="F:glycosyltransferase activity"/>
    <property type="evidence" value="ECO:0007669"/>
    <property type="project" value="UniProtKB-KW"/>
</dbReference>
<dbReference type="GO" id="GO:0016020">
    <property type="term" value="C:membrane"/>
    <property type="evidence" value="ECO:0007669"/>
    <property type="project" value="UniProtKB-SubCell"/>
</dbReference>
<dbReference type="PANTHER" id="PTHR43867">
    <property type="entry name" value="CELLULOSE SYNTHASE CATALYTIC SUBUNIT A [UDP-FORMING]"/>
    <property type="match status" value="1"/>
</dbReference>
<evidence type="ECO:0000313" key="8">
    <source>
        <dbReference type="EMBL" id="PMD49356.1"/>
    </source>
</evidence>
<dbReference type="CDD" id="cd06421">
    <property type="entry name" value="CESA_CelA_like"/>
    <property type="match status" value="1"/>
</dbReference>
<evidence type="ECO:0000256" key="3">
    <source>
        <dbReference type="ARBA" id="ARBA00022679"/>
    </source>
</evidence>
<evidence type="ECO:0000256" key="2">
    <source>
        <dbReference type="ARBA" id="ARBA00022676"/>
    </source>
</evidence>
<evidence type="ECO:0000313" key="9">
    <source>
        <dbReference type="Proteomes" id="UP000235371"/>
    </source>
</evidence>
<accession>A0A2J6SF22</accession>
<organism evidence="8 9">
    <name type="scientific">Hyaloscypha bicolor E</name>
    <dbReference type="NCBI Taxonomy" id="1095630"/>
    <lineage>
        <taxon>Eukaryota</taxon>
        <taxon>Fungi</taxon>
        <taxon>Dikarya</taxon>
        <taxon>Ascomycota</taxon>
        <taxon>Pezizomycotina</taxon>
        <taxon>Leotiomycetes</taxon>
        <taxon>Helotiales</taxon>
        <taxon>Hyaloscyphaceae</taxon>
        <taxon>Hyaloscypha</taxon>
        <taxon>Hyaloscypha bicolor</taxon>
    </lineage>
</organism>
<proteinExistence type="predicted"/>
<feature type="transmembrane region" description="Helical" evidence="7">
    <location>
        <begin position="53"/>
        <end position="73"/>
    </location>
</feature>
<dbReference type="OrthoDB" id="72851at2759"/>
<evidence type="ECO:0000256" key="6">
    <source>
        <dbReference type="ARBA" id="ARBA00023136"/>
    </source>
</evidence>
<dbReference type="RefSeq" id="XP_024726260.1">
    <property type="nucleotide sequence ID" value="XM_024876433.1"/>
</dbReference>
<keyword evidence="4 7" id="KW-0812">Transmembrane</keyword>
<keyword evidence="6 7" id="KW-0472">Membrane</keyword>
<comment type="subcellular location">
    <subcellularLocation>
        <location evidence="1">Membrane</location>
        <topology evidence="1">Multi-pass membrane protein</topology>
    </subcellularLocation>
</comment>
<dbReference type="EMBL" id="KZ613921">
    <property type="protein sequence ID" value="PMD49356.1"/>
    <property type="molecule type" value="Genomic_DNA"/>
</dbReference>
<keyword evidence="2" id="KW-0328">Glycosyltransferase</keyword>
<dbReference type="STRING" id="1095630.A0A2J6SF22"/>
<dbReference type="Gene3D" id="3.90.550.10">
    <property type="entry name" value="Spore Coat Polysaccharide Biosynthesis Protein SpsA, Chain A"/>
    <property type="match status" value="1"/>
</dbReference>
<dbReference type="AlphaFoldDB" id="A0A2J6SF22"/>
<evidence type="ECO:0000256" key="7">
    <source>
        <dbReference type="SAM" id="Phobius"/>
    </source>
</evidence>
<sequence>MQIASWKRPLARLVGFTGIVPALLTLCNAFTQSFCLIKMGADHATSTWRLLVAWFIIGLNIVLSSPTLPLALVKLRIFQGKFRPRLRLVGTDVPLVDVIIPCCNESLDVLQDTILAAIALDYPEDRFRVIVTDDGGSAHLRAWVAEQGQHNLYYTARVKNGSSGFKAGNLNHAIQFIETQLAPEPAEFIASLDADMIPEKKWLRAMTPHLVLNPKMGVVCPTQSFYNFPKNDPLYQSQLNSWRCLDIIRDMADIAWNTGSGFILRRQALSDIGGFPTDCLVEDVHSSMLMMSKGWKTAYVAESLQYGLMPESFLGHIKQFTRWVS</sequence>
<evidence type="ECO:0000256" key="1">
    <source>
        <dbReference type="ARBA" id="ARBA00004141"/>
    </source>
</evidence>
<dbReference type="SUPFAM" id="SSF53448">
    <property type="entry name" value="Nucleotide-diphospho-sugar transferases"/>
    <property type="match status" value="1"/>
</dbReference>
<name>A0A2J6SF22_9HELO</name>
<keyword evidence="5 7" id="KW-1133">Transmembrane helix</keyword>
<dbReference type="InterPro" id="IPR050321">
    <property type="entry name" value="Glycosyltr_2/OpgH_subfam"/>
</dbReference>
<evidence type="ECO:0000256" key="5">
    <source>
        <dbReference type="ARBA" id="ARBA00022989"/>
    </source>
</evidence>